<name>A0AAN9QQ72_CANGL</name>
<accession>A0AAN9QQ72</accession>
<protein>
    <submittedName>
        <fullName evidence="1">Uncharacterized protein</fullName>
    </submittedName>
</protein>
<keyword evidence="2" id="KW-1185">Reference proteome</keyword>
<evidence type="ECO:0000313" key="1">
    <source>
        <dbReference type="EMBL" id="KAK7344059.1"/>
    </source>
</evidence>
<comment type="caution">
    <text evidence="1">The sequence shown here is derived from an EMBL/GenBank/DDBJ whole genome shotgun (WGS) entry which is preliminary data.</text>
</comment>
<gene>
    <name evidence="1" type="ORF">VNO77_13294</name>
</gene>
<reference evidence="1 2" key="1">
    <citation type="submission" date="2024-01" db="EMBL/GenBank/DDBJ databases">
        <title>The genomes of 5 underutilized Papilionoideae crops provide insights into root nodulation and disease resistanc.</title>
        <authorList>
            <person name="Jiang F."/>
        </authorList>
    </citation>
    <scope>NUCLEOTIDE SEQUENCE [LARGE SCALE GENOMIC DNA]</scope>
    <source>
        <strain evidence="1">LVBAO_FW01</strain>
        <tissue evidence="1">Leaves</tissue>
    </source>
</reference>
<proteinExistence type="predicted"/>
<evidence type="ECO:0000313" key="2">
    <source>
        <dbReference type="Proteomes" id="UP001367508"/>
    </source>
</evidence>
<dbReference type="EMBL" id="JAYMYQ010000003">
    <property type="protein sequence ID" value="KAK7344059.1"/>
    <property type="molecule type" value="Genomic_DNA"/>
</dbReference>
<organism evidence="1 2">
    <name type="scientific">Canavalia gladiata</name>
    <name type="common">Sword bean</name>
    <name type="synonym">Dolichos gladiatus</name>
    <dbReference type="NCBI Taxonomy" id="3824"/>
    <lineage>
        <taxon>Eukaryota</taxon>
        <taxon>Viridiplantae</taxon>
        <taxon>Streptophyta</taxon>
        <taxon>Embryophyta</taxon>
        <taxon>Tracheophyta</taxon>
        <taxon>Spermatophyta</taxon>
        <taxon>Magnoliopsida</taxon>
        <taxon>eudicotyledons</taxon>
        <taxon>Gunneridae</taxon>
        <taxon>Pentapetalae</taxon>
        <taxon>rosids</taxon>
        <taxon>fabids</taxon>
        <taxon>Fabales</taxon>
        <taxon>Fabaceae</taxon>
        <taxon>Papilionoideae</taxon>
        <taxon>50 kb inversion clade</taxon>
        <taxon>NPAAA clade</taxon>
        <taxon>indigoferoid/millettioid clade</taxon>
        <taxon>Phaseoleae</taxon>
        <taxon>Canavalia</taxon>
    </lineage>
</organism>
<sequence length="107" mass="11781">MLNKASTSFCSFLTLDLVMNSMHLYGDVFALVTFLHHPNIDKKISFGKHFGNGIRKVVGGSSERGTLAMSGAKTRRDGEPVLELHEMCAEMCALLGTCAWSVEKEEE</sequence>
<dbReference type="AlphaFoldDB" id="A0AAN9QQ72"/>
<dbReference type="Proteomes" id="UP001367508">
    <property type="component" value="Unassembled WGS sequence"/>
</dbReference>